<dbReference type="AlphaFoldDB" id="A0AAD6CWV8"/>
<keyword evidence="3" id="KW-1185">Reference proteome</keyword>
<sequence>MAEVQGSCDPAFDSVRDVLQQRLAEGNEVDASQTESKQWGKDTITGVWSTTKIVTSLAALLLVSRGLLDINENVATYWPEFAANGKENIKVSQILSHSSGVMTVERQLTPEEMENREASVLKLAEELQDLHKTAARLAEQPPWYVPGSQSAYTASIYGHLVGELVRRITGKSLSQFITEEITTPLGADFQLGLPEEEWARTADIIPFPLNKMVPLTAVDPTSILGRVLQGSLVYPTIPNKPVFRKSENGAMGGFSNARALARIGSLVSLDGTVDGKQYLTPQTLDEMMTERMRGFDPCLNGKIRFGLGLGLPWSESIAPFIPEEDGICFWSGYGGSIVIMDRRRRTTISYIMNKLELRLSGNSNLDAYLPEIYKSLERYTIS</sequence>
<dbReference type="PANTHER" id="PTHR43319">
    <property type="entry name" value="BETA-LACTAMASE-RELATED"/>
    <property type="match status" value="1"/>
</dbReference>
<proteinExistence type="predicted"/>
<accession>A0AAD6CWV8</accession>
<organism evidence="2 3">
    <name type="scientific">Penicillium frequentans</name>
    <dbReference type="NCBI Taxonomy" id="3151616"/>
    <lineage>
        <taxon>Eukaryota</taxon>
        <taxon>Fungi</taxon>
        <taxon>Dikarya</taxon>
        <taxon>Ascomycota</taxon>
        <taxon>Pezizomycotina</taxon>
        <taxon>Eurotiomycetes</taxon>
        <taxon>Eurotiomycetidae</taxon>
        <taxon>Eurotiales</taxon>
        <taxon>Aspergillaceae</taxon>
        <taxon>Penicillium</taxon>
    </lineage>
</organism>
<evidence type="ECO:0000259" key="1">
    <source>
        <dbReference type="Pfam" id="PF00144"/>
    </source>
</evidence>
<comment type="caution">
    <text evidence="2">The sequence shown here is derived from an EMBL/GenBank/DDBJ whole genome shotgun (WGS) entry which is preliminary data.</text>
</comment>
<dbReference type="Pfam" id="PF00144">
    <property type="entry name" value="Beta-lactamase"/>
    <property type="match status" value="1"/>
</dbReference>
<dbReference type="EMBL" id="JAQIZZ010000006">
    <property type="protein sequence ID" value="KAJ5538929.1"/>
    <property type="molecule type" value="Genomic_DNA"/>
</dbReference>
<gene>
    <name evidence="2" type="ORF">N7494_008408</name>
</gene>
<dbReference type="InterPro" id="IPR001466">
    <property type="entry name" value="Beta-lactam-related"/>
</dbReference>
<evidence type="ECO:0000313" key="3">
    <source>
        <dbReference type="Proteomes" id="UP001220324"/>
    </source>
</evidence>
<feature type="domain" description="Beta-lactamase-related" evidence="1">
    <location>
        <begin position="34"/>
        <end position="356"/>
    </location>
</feature>
<dbReference type="PANTHER" id="PTHR43319:SF3">
    <property type="entry name" value="BETA-LACTAMASE-RELATED DOMAIN-CONTAINING PROTEIN"/>
    <property type="match status" value="1"/>
</dbReference>
<dbReference type="InterPro" id="IPR012338">
    <property type="entry name" value="Beta-lactam/transpept-like"/>
</dbReference>
<name>A0AAD6CWV8_9EURO</name>
<dbReference type="Gene3D" id="3.40.710.10">
    <property type="entry name" value="DD-peptidase/beta-lactamase superfamily"/>
    <property type="match status" value="1"/>
</dbReference>
<evidence type="ECO:0000313" key="2">
    <source>
        <dbReference type="EMBL" id="KAJ5538929.1"/>
    </source>
</evidence>
<dbReference type="SUPFAM" id="SSF56601">
    <property type="entry name" value="beta-lactamase/transpeptidase-like"/>
    <property type="match status" value="1"/>
</dbReference>
<dbReference type="InterPro" id="IPR052907">
    <property type="entry name" value="Beta-lactamase/esterase"/>
</dbReference>
<protein>
    <submittedName>
        <fullName evidence="2">Beta-lactamase</fullName>
    </submittedName>
</protein>
<dbReference type="Proteomes" id="UP001220324">
    <property type="component" value="Unassembled WGS sequence"/>
</dbReference>
<reference evidence="2 3" key="1">
    <citation type="journal article" date="2023" name="IMA Fungus">
        <title>Comparative genomic study of the Penicillium genus elucidates a diverse pangenome and 15 lateral gene transfer events.</title>
        <authorList>
            <person name="Petersen C."/>
            <person name="Sorensen T."/>
            <person name="Nielsen M.R."/>
            <person name="Sondergaard T.E."/>
            <person name="Sorensen J.L."/>
            <person name="Fitzpatrick D.A."/>
            <person name="Frisvad J.C."/>
            <person name="Nielsen K.L."/>
        </authorList>
    </citation>
    <scope>NUCLEOTIDE SEQUENCE [LARGE SCALE GENOMIC DNA]</scope>
    <source>
        <strain evidence="2 3">IBT 35679</strain>
    </source>
</reference>